<sequence>MEETGSSTVAPTLLGLGKDDRYQSRLSSLISEVIAPYLNVSNNTSNGTSRSNIAATHEIGVHDQQPEDILKPEINLLSRIVFGIIMAREGKSLGLEYVGLQYKKRTSIKFRLFILMYILCPYALDRIKRKGFDELKNAKISFLPSFFEKNETIRDRDDLRGPDRRRLFEESRRRMLERAQTLQTSNQNDLNGSSTVEKNQNSKLKRKTASSKLGSIKKRVLEILEQMAIAYDLQPPRPHHVPTQNFGEDGNQNSQNHQLTNTKLKRLGSMFKWLIHLNLALFYVNGKYPSILHRVLGLRIDGRNDKTKLKAELADYSPIGLMIIIQTLGKLTQALTEIIVKSYYQSLHSKLTDKNNERNQLIQKKVPSHVDEMQSISTVDGDICGICMTERNHPAASVKCGHVLCWDCLHHWIATVRQECPICRTSCTHQQVIALNNYNS</sequence>
<feature type="compositionally biased region" description="Polar residues" evidence="19">
    <location>
        <begin position="180"/>
        <end position="202"/>
    </location>
</feature>
<reference evidence="21 22" key="1">
    <citation type="journal article" date="2021" name="Sci. Rep.">
        <title>The genome of the diatom Chaetoceros tenuissimus carries an ancient integrated fragment of an extant virus.</title>
        <authorList>
            <person name="Hongo Y."/>
            <person name="Kimura K."/>
            <person name="Takaki Y."/>
            <person name="Yoshida Y."/>
            <person name="Baba S."/>
            <person name="Kobayashi G."/>
            <person name="Nagasaki K."/>
            <person name="Hano T."/>
            <person name="Tomaru Y."/>
        </authorList>
    </citation>
    <scope>NUCLEOTIDE SEQUENCE [LARGE SCALE GENOMIC DNA]</scope>
    <source>
        <strain evidence="21 22">NIES-3715</strain>
    </source>
</reference>
<evidence type="ECO:0000256" key="4">
    <source>
        <dbReference type="ARBA" id="ARBA00008704"/>
    </source>
</evidence>
<keyword evidence="9" id="KW-0812">Transmembrane</keyword>
<evidence type="ECO:0000256" key="13">
    <source>
        <dbReference type="ARBA" id="ARBA00022833"/>
    </source>
</evidence>
<gene>
    <name evidence="21" type="ORF">CTEN210_16534</name>
</gene>
<dbReference type="InterPro" id="IPR001841">
    <property type="entry name" value="Znf_RING"/>
</dbReference>
<name>A0AAD3D961_9STRA</name>
<feature type="domain" description="RING-type" evidence="20">
    <location>
        <begin position="384"/>
        <end position="424"/>
    </location>
</feature>
<evidence type="ECO:0000256" key="19">
    <source>
        <dbReference type="SAM" id="MobiDB-lite"/>
    </source>
</evidence>
<evidence type="ECO:0000256" key="16">
    <source>
        <dbReference type="ARBA" id="ARBA00023136"/>
    </source>
</evidence>
<evidence type="ECO:0000256" key="17">
    <source>
        <dbReference type="ARBA" id="ARBA00023140"/>
    </source>
</evidence>
<dbReference type="InterPro" id="IPR013083">
    <property type="entry name" value="Znf_RING/FYVE/PHD"/>
</dbReference>
<keyword evidence="7" id="KW-0962">Peroxisome biogenesis</keyword>
<organism evidence="21 22">
    <name type="scientific">Chaetoceros tenuissimus</name>
    <dbReference type="NCBI Taxonomy" id="426638"/>
    <lineage>
        <taxon>Eukaryota</taxon>
        <taxon>Sar</taxon>
        <taxon>Stramenopiles</taxon>
        <taxon>Ochrophyta</taxon>
        <taxon>Bacillariophyta</taxon>
        <taxon>Coscinodiscophyceae</taxon>
        <taxon>Chaetocerotophycidae</taxon>
        <taxon>Chaetocerotales</taxon>
        <taxon>Chaetocerotaceae</taxon>
        <taxon>Chaetoceros</taxon>
    </lineage>
</organism>
<evidence type="ECO:0000256" key="7">
    <source>
        <dbReference type="ARBA" id="ARBA00022593"/>
    </source>
</evidence>
<evidence type="ECO:0000256" key="11">
    <source>
        <dbReference type="ARBA" id="ARBA00022771"/>
    </source>
</evidence>
<keyword evidence="8" id="KW-0808">Transferase</keyword>
<dbReference type="GO" id="GO:0008270">
    <property type="term" value="F:zinc ion binding"/>
    <property type="evidence" value="ECO:0007669"/>
    <property type="project" value="UniProtKB-KW"/>
</dbReference>
<dbReference type="PROSITE" id="PS50089">
    <property type="entry name" value="ZF_RING_2"/>
    <property type="match status" value="1"/>
</dbReference>
<evidence type="ECO:0000256" key="3">
    <source>
        <dbReference type="ARBA" id="ARBA00004906"/>
    </source>
</evidence>
<evidence type="ECO:0000256" key="5">
    <source>
        <dbReference type="ARBA" id="ARBA00012483"/>
    </source>
</evidence>
<accession>A0AAD3D961</accession>
<dbReference type="Pfam" id="PF13639">
    <property type="entry name" value="zf-RING_2"/>
    <property type="match status" value="1"/>
</dbReference>
<dbReference type="AlphaFoldDB" id="A0AAD3D961"/>
<evidence type="ECO:0000256" key="8">
    <source>
        <dbReference type="ARBA" id="ARBA00022679"/>
    </source>
</evidence>
<dbReference type="Proteomes" id="UP001054902">
    <property type="component" value="Unassembled WGS sequence"/>
</dbReference>
<feature type="region of interest" description="Disordered" evidence="19">
    <location>
        <begin position="178"/>
        <end position="209"/>
    </location>
</feature>
<dbReference type="InterPro" id="IPR025654">
    <property type="entry name" value="PEX2/10"/>
</dbReference>
<comment type="catalytic activity">
    <reaction evidence="1">
        <text>S-ubiquitinyl-[E2 ubiquitin-conjugating enzyme]-L-cysteine + [acceptor protein]-L-lysine = [E2 ubiquitin-conjugating enzyme]-L-cysteine + N(6)-ubiquitinyl-[acceptor protein]-L-lysine.</text>
        <dbReference type="EC" id="2.3.2.27"/>
    </reaction>
</comment>
<evidence type="ECO:0000256" key="6">
    <source>
        <dbReference type="ARBA" id="ARBA00022448"/>
    </source>
</evidence>
<comment type="similarity">
    <text evidence="4">Belongs to the pex2/pex10/pex12 family.</text>
</comment>
<evidence type="ECO:0000256" key="2">
    <source>
        <dbReference type="ARBA" id="ARBA00004585"/>
    </source>
</evidence>
<keyword evidence="15" id="KW-1133">Transmembrane helix</keyword>
<dbReference type="InterPro" id="IPR017907">
    <property type="entry name" value="Znf_RING_CS"/>
</dbReference>
<keyword evidence="13" id="KW-0862">Zinc</keyword>
<dbReference type="Gene3D" id="3.30.40.10">
    <property type="entry name" value="Zinc/RING finger domain, C3HC4 (zinc finger)"/>
    <property type="match status" value="1"/>
</dbReference>
<dbReference type="EC" id="2.3.2.27" evidence="5"/>
<dbReference type="EMBL" id="BLLK01000069">
    <property type="protein sequence ID" value="GFH60058.1"/>
    <property type="molecule type" value="Genomic_DNA"/>
</dbReference>
<dbReference type="GO" id="GO:0005778">
    <property type="term" value="C:peroxisomal membrane"/>
    <property type="evidence" value="ECO:0007669"/>
    <property type="project" value="UniProtKB-SubCell"/>
</dbReference>
<keyword evidence="17" id="KW-0576">Peroxisome</keyword>
<dbReference type="GO" id="GO:0016558">
    <property type="term" value="P:protein import into peroxisome matrix"/>
    <property type="evidence" value="ECO:0007669"/>
    <property type="project" value="InterPro"/>
</dbReference>
<evidence type="ECO:0000256" key="12">
    <source>
        <dbReference type="ARBA" id="ARBA00022786"/>
    </source>
</evidence>
<evidence type="ECO:0000313" key="21">
    <source>
        <dbReference type="EMBL" id="GFH60058.1"/>
    </source>
</evidence>
<dbReference type="SUPFAM" id="SSF57850">
    <property type="entry name" value="RING/U-box"/>
    <property type="match status" value="1"/>
</dbReference>
<keyword evidence="6" id="KW-0813">Transport</keyword>
<evidence type="ECO:0000313" key="22">
    <source>
        <dbReference type="Proteomes" id="UP001054902"/>
    </source>
</evidence>
<keyword evidence="22" id="KW-1185">Reference proteome</keyword>
<dbReference type="PANTHER" id="PTHR23350">
    <property type="entry name" value="PEROXISOME ASSEMBLY PROTEIN 10"/>
    <property type="match status" value="1"/>
</dbReference>
<dbReference type="SMART" id="SM00184">
    <property type="entry name" value="RING"/>
    <property type="match status" value="1"/>
</dbReference>
<dbReference type="PANTHER" id="PTHR23350:SF0">
    <property type="entry name" value="PEROXISOME BIOGENESIS FACTOR 10"/>
    <property type="match status" value="1"/>
</dbReference>
<keyword evidence="16" id="KW-0472">Membrane</keyword>
<protein>
    <recommendedName>
        <fullName evidence="5">RING-type E3 ubiquitin transferase</fullName>
        <ecNumber evidence="5">2.3.2.27</ecNumber>
    </recommendedName>
</protein>
<evidence type="ECO:0000256" key="9">
    <source>
        <dbReference type="ARBA" id="ARBA00022692"/>
    </source>
</evidence>
<keyword evidence="11 18" id="KW-0863">Zinc-finger</keyword>
<comment type="caution">
    <text evidence="21">The sequence shown here is derived from an EMBL/GenBank/DDBJ whole genome shotgun (WGS) entry which is preliminary data.</text>
</comment>
<keyword evidence="12" id="KW-0833">Ubl conjugation pathway</keyword>
<dbReference type="GO" id="GO:0061630">
    <property type="term" value="F:ubiquitin protein ligase activity"/>
    <property type="evidence" value="ECO:0007669"/>
    <property type="project" value="UniProtKB-EC"/>
</dbReference>
<evidence type="ECO:0000256" key="15">
    <source>
        <dbReference type="ARBA" id="ARBA00022989"/>
    </source>
</evidence>
<proteinExistence type="inferred from homology"/>
<keyword evidence="10" id="KW-0479">Metal-binding</keyword>
<evidence type="ECO:0000256" key="18">
    <source>
        <dbReference type="PROSITE-ProRule" id="PRU00175"/>
    </source>
</evidence>
<evidence type="ECO:0000256" key="14">
    <source>
        <dbReference type="ARBA" id="ARBA00022927"/>
    </source>
</evidence>
<dbReference type="Pfam" id="PF04757">
    <property type="entry name" value="Pex2_Pex12"/>
    <property type="match status" value="1"/>
</dbReference>
<evidence type="ECO:0000256" key="10">
    <source>
        <dbReference type="ARBA" id="ARBA00022723"/>
    </source>
</evidence>
<dbReference type="PROSITE" id="PS00518">
    <property type="entry name" value="ZF_RING_1"/>
    <property type="match status" value="1"/>
</dbReference>
<keyword evidence="14" id="KW-0653">Protein transport</keyword>
<evidence type="ECO:0000259" key="20">
    <source>
        <dbReference type="PROSITE" id="PS50089"/>
    </source>
</evidence>
<evidence type="ECO:0000256" key="1">
    <source>
        <dbReference type="ARBA" id="ARBA00000900"/>
    </source>
</evidence>
<comment type="pathway">
    <text evidence="3">Protein modification; protein ubiquitination.</text>
</comment>
<comment type="subcellular location">
    <subcellularLocation>
        <location evidence="2">Peroxisome membrane</location>
        <topology evidence="2">Multi-pass membrane protein</topology>
    </subcellularLocation>
</comment>
<dbReference type="InterPro" id="IPR006845">
    <property type="entry name" value="Pex_N"/>
</dbReference>